<dbReference type="InterPro" id="IPR011059">
    <property type="entry name" value="Metal-dep_hydrolase_composite"/>
</dbReference>
<dbReference type="SUPFAM" id="SSF51338">
    <property type="entry name" value="Composite domain of metallo-dependent hydrolases"/>
    <property type="match status" value="1"/>
</dbReference>
<dbReference type="Pfam" id="PF01979">
    <property type="entry name" value="Amidohydro_1"/>
    <property type="match status" value="1"/>
</dbReference>
<accession>A0A2U2BXS2</accession>
<dbReference type="InterPro" id="IPR032466">
    <property type="entry name" value="Metal_Hydrolase"/>
</dbReference>
<evidence type="ECO:0000313" key="3">
    <source>
        <dbReference type="Proteomes" id="UP000245168"/>
    </source>
</evidence>
<dbReference type="InterPro" id="IPR006680">
    <property type="entry name" value="Amidohydro-rel"/>
</dbReference>
<dbReference type="OrthoDB" id="9765769at2"/>
<dbReference type="SUPFAM" id="SSF51556">
    <property type="entry name" value="Metallo-dependent hydrolases"/>
    <property type="match status" value="1"/>
</dbReference>
<dbReference type="PANTHER" id="PTHR43135">
    <property type="entry name" value="ALPHA-D-RIBOSE 1-METHYLPHOSPHONATE 5-TRIPHOSPHATE DIPHOSPHATASE"/>
    <property type="match status" value="1"/>
</dbReference>
<dbReference type="Gene3D" id="3.20.20.140">
    <property type="entry name" value="Metal-dependent hydrolases"/>
    <property type="match status" value="1"/>
</dbReference>
<feature type="domain" description="Amidohydrolase-related" evidence="1">
    <location>
        <begin position="77"/>
        <end position="453"/>
    </location>
</feature>
<comment type="caution">
    <text evidence="2">The sequence shown here is derived from an EMBL/GenBank/DDBJ whole genome shotgun (WGS) entry which is preliminary data.</text>
</comment>
<dbReference type="PROSITE" id="PS51257">
    <property type="entry name" value="PROKAR_LIPOPROTEIN"/>
    <property type="match status" value="1"/>
</dbReference>
<dbReference type="PANTHER" id="PTHR43135:SF3">
    <property type="entry name" value="ALPHA-D-RIBOSE 1-METHYLPHOSPHONATE 5-TRIPHOSPHATE DIPHOSPHATASE"/>
    <property type="match status" value="1"/>
</dbReference>
<gene>
    <name evidence="2" type="ORF">DDZ18_04300</name>
</gene>
<evidence type="ECO:0000259" key="1">
    <source>
        <dbReference type="Pfam" id="PF01979"/>
    </source>
</evidence>
<organism evidence="2 3">
    <name type="scientific">Marinicauda salina</name>
    <dbReference type="NCBI Taxonomy" id="2135793"/>
    <lineage>
        <taxon>Bacteria</taxon>
        <taxon>Pseudomonadati</taxon>
        <taxon>Pseudomonadota</taxon>
        <taxon>Alphaproteobacteria</taxon>
        <taxon>Maricaulales</taxon>
        <taxon>Maricaulaceae</taxon>
        <taxon>Marinicauda</taxon>
    </lineage>
</organism>
<dbReference type="RefSeq" id="WP_109252092.1">
    <property type="nucleotide sequence ID" value="NZ_QEXV01000001.1"/>
</dbReference>
<keyword evidence="3" id="KW-1185">Reference proteome</keyword>
<dbReference type="Gene3D" id="2.30.40.10">
    <property type="entry name" value="Urease, subunit C, domain 1"/>
    <property type="match status" value="1"/>
</dbReference>
<dbReference type="EMBL" id="QEXV01000001">
    <property type="protein sequence ID" value="PWE18818.1"/>
    <property type="molecule type" value="Genomic_DNA"/>
</dbReference>
<dbReference type="InterPro" id="IPR051781">
    <property type="entry name" value="Metallo-dep_Hydrolase"/>
</dbReference>
<dbReference type="Proteomes" id="UP000245168">
    <property type="component" value="Unassembled WGS sequence"/>
</dbReference>
<sequence length="472" mass="50174">MLIRTAVMLTVALLAACSRETPPSGELAILEVSVIDVEAGAASGPRNVLIEDGRVAAILPADRPVEADAEIDGEGRYLMPGLADMHVHLRRRDQLPLYVANGVTLVRDMWGGPDTLAMREAIAEGTLFGPEIVAGSPGLDGSPPTYPDGPSAQTPDEIRALVREQAEAGFDFIKTYDRLRPALFAALADEAAAVGLPFAGHVPFAVPIDQALASGMASIEHLQGYWFAYAEESVGLPDGPVAPEQAFPRLMQALSRAEAEGGSAADLFDADDRAALARETAESGVWNTPTLIASIATNTPSDEHAAAFARPEMAYVHPDQLAQWRPENNFRFQFLDDAQIRALRRLAAENFRLVEALNDAGAGLLAGTDAPEAFVVPGFSIHRELGHLVEAGLTPAEALRAATTNPAEFLGLADEWGCVAEGCAADLVVLAANPLDDIAATREIEGVVRDGDWLPRAELDRRLEAVRAGFAE</sequence>
<reference evidence="3" key="1">
    <citation type="submission" date="2018-05" db="EMBL/GenBank/DDBJ databases">
        <authorList>
            <person name="Liu B.-T."/>
        </authorList>
    </citation>
    <scope>NUCLEOTIDE SEQUENCE [LARGE SCALE GENOMIC DNA]</scope>
    <source>
        <strain evidence="3">WD6-1</strain>
    </source>
</reference>
<evidence type="ECO:0000313" key="2">
    <source>
        <dbReference type="EMBL" id="PWE18818.1"/>
    </source>
</evidence>
<dbReference type="AlphaFoldDB" id="A0A2U2BXS2"/>
<proteinExistence type="predicted"/>
<protein>
    <recommendedName>
        <fullName evidence="1">Amidohydrolase-related domain-containing protein</fullName>
    </recommendedName>
</protein>
<name>A0A2U2BXS2_9PROT</name>
<dbReference type="GO" id="GO:0016810">
    <property type="term" value="F:hydrolase activity, acting on carbon-nitrogen (but not peptide) bonds"/>
    <property type="evidence" value="ECO:0007669"/>
    <property type="project" value="InterPro"/>
</dbReference>